<dbReference type="GO" id="GO:0042981">
    <property type="term" value="P:regulation of apoptotic process"/>
    <property type="evidence" value="ECO:0007669"/>
    <property type="project" value="InterPro"/>
</dbReference>
<dbReference type="Proteomes" id="UP000085678">
    <property type="component" value="Unplaced"/>
</dbReference>
<dbReference type="KEGG" id="lak:106161950"/>
<dbReference type="PROSITE" id="PS51450">
    <property type="entry name" value="LRR"/>
    <property type="match status" value="3"/>
</dbReference>
<evidence type="ECO:0000259" key="5">
    <source>
        <dbReference type="PROSITE" id="PS51424"/>
    </source>
</evidence>
<evidence type="ECO:0000313" key="6">
    <source>
        <dbReference type="Proteomes" id="UP000085678"/>
    </source>
</evidence>
<dbReference type="AlphaFoldDB" id="A0A2R2MTP7"/>
<dbReference type="Pfam" id="PF08477">
    <property type="entry name" value="Roc"/>
    <property type="match status" value="1"/>
</dbReference>
<keyword evidence="3" id="KW-0547">Nucleotide-binding</keyword>
<dbReference type="GeneID" id="106161950"/>
<dbReference type="SUPFAM" id="SSF52540">
    <property type="entry name" value="P-loop containing nucleoside triphosphate hydrolases"/>
    <property type="match status" value="1"/>
</dbReference>
<evidence type="ECO:0000313" key="7">
    <source>
        <dbReference type="RefSeq" id="XP_023933626.1"/>
    </source>
</evidence>
<dbReference type="InterPro" id="IPR003591">
    <property type="entry name" value="Leu-rich_rpt_typical-subtyp"/>
</dbReference>
<dbReference type="Pfam" id="PF13855">
    <property type="entry name" value="LRR_8"/>
    <property type="match status" value="2"/>
</dbReference>
<keyword evidence="1" id="KW-0433">Leucine-rich repeat</keyword>
<dbReference type="PROSITE" id="PS51424">
    <property type="entry name" value="ROC"/>
    <property type="match status" value="1"/>
</dbReference>
<dbReference type="GO" id="GO:0005737">
    <property type="term" value="C:cytoplasm"/>
    <property type="evidence" value="ECO:0007669"/>
    <property type="project" value="TreeGrafter"/>
</dbReference>
<dbReference type="SUPFAM" id="SSF52058">
    <property type="entry name" value="L domain-like"/>
    <property type="match status" value="1"/>
</dbReference>
<dbReference type="InterPro" id="IPR027417">
    <property type="entry name" value="P-loop_NTPase"/>
</dbReference>
<accession>A0A2R2MTP7</accession>
<dbReference type="SMART" id="SM00114">
    <property type="entry name" value="CARD"/>
    <property type="match status" value="1"/>
</dbReference>
<dbReference type="RefSeq" id="XP_023933626.1">
    <property type="nucleotide sequence ID" value="XM_024077858.1"/>
</dbReference>
<dbReference type="PROSITE" id="PS50209">
    <property type="entry name" value="CARD"/>
    <property type="match status" value="1"/>
</dbReference>
<dbReference type="Gene3D" id="3.80.10.10">
    <property type="entry name" value="Ribonuclease Inhibitor"/>
    <property type="match status" value="1"/>
</dbReference>
<dbReference type="InterPro" id="IPR001315">
    <property type="entry name" value="CARD"/>
</dbReference>
<evidence type="ECO:0000256" key="2">
    <source>
        <dbReference type="ARBA" id="ARBA00022737"/>
    </source>
</evidence>
<dbReference type="SUPFAM" id="SSF47986">
    <property type="entry name" value="DEATH domain"/>
    <property type="match status" value="1"/>
</dbReference>
<dbReference type="InterPro" id="IPR001611">
    <property type="entry name" value="Leu-rich_rpt"/>
</dbReference>
<organism evidence="6 7">
    <name type="scientific">Lingula anatina</name>
    <name type="common">Brachiopod</name>
    <name type="synonym">Lingula unguis</name>
    <dbReference type="NCBI Taxonomy" id="7574"/>
    <lineage>
        <taxon>Eukaryota</taxon>
        <taxon>Metazoa</taxon>
        <taxon>Spiralia</taxon>
        <taxon>Lophotrochozoa</taxon>
        <taxon>Brachiopoda</taxon>
        <taxon>Linguliformea</taxon>
        <taxon>Lingulata</taxon>
        <taxon>Lingulida</taxon>
        <taxon>Linguloidea</taxon>
        <taxon>Lingulidae</taxon>
        <taxon>Lingula</taxon>
    </lineage>
</organism>
<feature type="domain" description="CARD" evidence="4">
    <location>
        <begin position="957"/>
        <end position="1048"/>
    </location>
</feature>
<dbReference type="Gene3D" id="3.40.50.300">
    <property type="entry name" value="P-loop containing nucleotide triphosphate hydrolases"/>
    <property type="match status" value="1"/>
</dbReference>
<dbReference type="InterPro" id="IPR032675">
    <property type="entry name" value="LRR_dom_sf"/>
</dbReference>
<dbReference type="InterPro" id="IPR057263">
    <property type="entry name" value="COR-B"/>
</dbReference>
<dbReference type="InterPro" id="IPR050216">
    <property type="entry name" value="LRR_domain-containing"/>
</dbReference>
<dbReference type="OrthoDB" id="7738899at2759"/>
<evidence type="ECO:0000256" key="1">
    <source>
        <dbReference type="ARBA" id="ARBA00022614"/>
    </source>
</evidence>
<proteinExistence type="predicted"/>
<evidence type="ECO:0000256" key="3">
    <source>
        <dbReference type="ARBA" id="ARBA00022741"/>
    </source>
</evidence>
<dbReference type="PANTHER" id="PTHR48051">
    <property type="match status" value="1"/>
</dbReference>
<dbReference type="PANTHER" id="PTHR48051:SF54">
    <property type="entry name" value="LEUCINE-RICH REPEAT-CONTAINING PROTEIN"/>
    <property type="match status" value="1"/>
</dbReference>
<dbReference type="SMART" id="SM00369">
    <property type="entry name" value="LRR_TYP"/>
    <property type="match status" value="9"/>
</dbReference>
<dbReference type="Pfam" id="PF25497">
    <property type="entry name" value="COR-B"/>
    <property type="match status" value="1"/>
</dbReference>
<dbReference type="STRING" id="7574.A0A2R2MTP7"/>
<dbReference type="InterPro" id="IPR020859">
    <property type="entry name" value="ROC"/>
</dbReference>
<dbReference type="GO" id="GO:0000166">
    <property type="term" value="F:nucleotide binding"/>
    <property type="evidence" value="ECO:0007669"/>
    <property type="project" value="UniProtKB-KW"/>
</dbReference>
<dbReference type="InterPro" id="IPR011029">
    <property type="entry name" value="DEATH-like_dom_sf"/>
</dbReference>
<dbReference type="InParanoid" id="A0A2R2MTP7"/>
<dbReference type="CDD" id="cd01671">
    <property type="entry name" value="CARD"/>
    <property type="match status" value="1"/>
</dbReference>
<keyword evidence="2" id="KW-0677">Repeat</keyword>
<dbReference type="Gene3D" id="1.10.533.10">
    <property type="entry name" value="Death Domain, Fas"/>
    <property type="match status" value="1"/>
</dbReference>
<reference evidence="7" key="1">
    <citation type="submission" date="2025-08" db="UniProtKB">
        <authorList>
            <consortium name="RefSeq"/>
        </authorList>
    </citation>
    <scope>IDENTIFICATION</scope>
    <source>
        <tissue evidence="7">Gonads</tissue>
    </source>
</reference>
<name>A0A2R2MTP7_LINAN</name>
<keyword evidence="6" id="KW-1185">Reference proteome</keyword>
<dbReference type="GO" id="GO:0009966">
    <property type="term" value="P:regulation of signal transduction"/>
    <property type="evidence" value="ECO:0007669"/>
    <property type="project" value="UniProtKB-ARBA"/>
</dbReference>
<protein>
    <submittedName>
        <fullName evidence="7">Malignant fibrous histiocytoma-amplified sequence 1 homolog</fullName>
    </submittedName>
</protein>
<evidence type="ECO:0000259" key="4">
    <source>
        <dbReference type="PROSITE" id="PS50209"/>
    </source>
</evidence>
<dbReference type="Pfam" id="PF00619">
    <property type="entry name" value="CARD"/>
    <property type="match status" value="1"/>
</dbReference>
<dbReference type="SMART" id="SM00364">
    <property type="entry name" value="LRR_BAC"/>
    <property type="match status" value="6"/>
</dbReference>
<feature type="domain" description="Roc" evidence="5">
    <location>
        <begin position="344"/>
        <end position="571"/>
    </location>
</feature>
<sequence>MASDYGDEEKLLHLQRIEKCDEEDLTGDFTEWTCLQLEYQDITTLPASIGRCCHLRILNLAENELTVLPDSILQLKCLTELYLQYNNFTDFPSVVCNIPEIKILNVSGNQLYSVHPDVINMVKLRKLYLADNQFLELPNAVCAITNLEFLDMGNNELSDIHPDVSNMSELSELNLHDNKFSEFPVAVCTISNLQTLDMSSNRLSHVHPDVTEMKKLIRLDLCINLFKTFPEAVFNIPEIQELGLGVNQLSSITGDTTKLSKLKHLFLYSNHFTEFPVEVCQIQTLQYLCVSENKITHLPWQVKNLKHLTTLRVEGNPLVMPPLKVCEKGTGAILRFLAILEKYGVVECYRVQINFLGEVNSGKSSLVRTLKNRQPSPTAEADRTQVIEQLQWKPEENITLNINDFGGHEMYRVSYPLFIHDSSNSLITFDLSQYDTNREEHYKKYIGYWIDSIQSQCHGTDSKITLVGTHSDMLKAPESDTKNISFDVLDRTVKYVEQKKRRLQGQIQELQEKKKKNDNFLPLYEKKIRIKEKQLAESTSKVHERIFITSSVIRGGCSELEPHLKSLAMSRHVILPVTWLSVIQQIEEKKKDEKCSTLSWTEIQGFVKTAMDLAADPASPNVRTDAESQDITTLAEDILGYMASSGDIVWFEKSPTMKNVIFHKQEVLAKLLKAVLHHDMDAKRIDLEQHSTFTSKKIKDTLLDLYQRGTATKNVLCCLWGGCQVSDDAKIAMLEIMQNLELCYEVPGPSGDGNATYHFPWLLGENMPSHIRTKWDKDISVDSSHQTMQIRFPYKYPDGMFQRLAVKLHKHVGIFKCSREDWQDGVYANVGKCQILLQCYEDTKDKRNNKDWLVTASVKSKELLEPWDLLIQIHDDFMEIAEQSWPGVPFEKYLVCPHCVRERIEDPTLFPGEILDNPGSVPKQQSWSSFVVPCPYAPEGSIPARLIYPALAGYKAMTRDHKHALVRNRVVLVEGLTNAGIRDLLTRLQATGALTSREAENIKSSEQLRTKAEEFLDILSKKEDRAFKIFVDYLAESGQAHLADFIRM</sequence>
<gene>
    <name evidence="7" type="primary">LOC106161950</name>
</gene>